<comment type="similarity">
    <text evidence="1">Belongs to the pyrroline-5-carboxylate reductase family.</text>
</comment>
<dbReference type="PANTHER" id="PTHR11645:SF51">
    <property type="entry name" value="COME OPERON PROTEIN 4"/>
    <property type="match status" value="1"/>
</dbReference>
<keyword evidence="6" id="KW-1185">Reference proteome</keyword>
<dbReference type="Gene3D" id="3.40.50.720">
    <property type="entry name" value="NAD(P)-binding Rossmann-like Domain"/>
    <property type="match status" value="1"/>
</dbReference>
<organism evidence="5 6">
    <name type="scientific">Caldinitratiruptor microaerophilus</name>
    <dbReference type="NCBI Taxonomy" id="671077"/>
    <lineage>
        <taxon>Bacteria</taxon>
        <taxon>Bacillati</taxon>
        <taxon>Bacillota</taxon>
        <taxon>Clostridia</taxon>
        <taxon>Eubacteriales</taxon>
        <taxon>Symbiobacteriaceae</taxon>
        <taxon>Caldinitratiruptor</taxon>
    </lineage>
</organism>
<gene>
    <name evidence="5" type="primary">proC_2</name>
    <name evidence="5" type="ORF">caldi_28040</name>
</gene>
<dbReference type="Pfam" id="PF03807">
    <property type="entry name" value="F420_oxidored"/>
    <property type="match status" value="1"/>
</dbReference>
<name>A0AA35GAV6_9FIRM</name>
<dbReference type="InterPro" id="IPR028939">
    <property type="entry name" value="P5C_Rdtase_cat_N"/>
</dbReference>
<dbReference type="Gene3D" id="1.10.3730.10">
    <property type="entry name" value="ProC C-terminal domain-like"/>
    <property type="match status" value="1"/>
</dbReference>
<dbReference type="GO" id="GO:0004735">
    <property type="term" value="F:pyrroline-5-carboxylate reductase activity"/>
    <property type="evidence" value="ECO:0007669"/>
    <property type="project" value="InterPro"/>
</dbReference>
<dbReference type="AlphaFoldDB" id="A0AA35GAV6"/>
<dbReference type="SUPFAM" id="SSF48179">
    <property type="entry name" value="6-phosphogluconate dehydrogenase C-terminal domain-like"/>
    <property type="match status" value="1"/>
</dbReference>
<dbReference type="InterPro" id="IPR000304">
    <property type="entry name" value="Pyrroline-COOH_reductase"/>
</dbReference>
<dbReference type="KEGG" id="cmic:caldi_28040"/>
<evidence type="ECO:0000256" key="2">
    <source>
        <dbReference type="PIRSR" id="PIRSR000193-1"/>
    </source>
</evidence>
<evidence type="ECO:0000259" key="3">
    <source>
        <dbReference type="Pfam" id="PF03807"/>
    </source>
</evidence>
<evidence type="ECO:0000256" key="1">
    <source>
        <dbReference type="ARBA" id="ARBA00005525"/>
    </source>
</evidence>
<feature type="binding site" evidence="2">
    <location>
        <begin position="6"/>
        <end position="11"/>
    </location>
    <ligand>
        <name>NADP(+)</name>
        <dbReference type="ChEBI" id="CHEBI:58349"/>
    </ligand>
</feature>
<dbReference type="Pfam" id="PF14748">
    <property type="entry name" value="P5CR_dimer"/>
    <property type="match status" value="1"/>
</dbReference>
<keyword evidence="2" id="KW-0521">NADP</keyword>
<dbReference type="EMBL" id="AP025628">
    <property type="protein sequence ID" value="BDG61714.1"/>
    <property type="molecule type" value="Genomic_DNA"/>
</dbReference>
<protein>
    <submittedName>
        <fullName evidence="5">Pyrroline-5-carboxylate reductase</fullName>
    </submittedName>
</protein>
<dbReference type="Proteomes" id="UP001163687">
    <property type="component" value="Chromosome"/>
</dbReference>
<dbReference type="RefSeq" id="WP_264842345.1">
    <property type="nucleotide sequence ID" value="NZ_AP025628.1"/>
</dbReference>
<dbReference type="InterPro" id="IPR036291">
    <property type="entry name" value="NAD(P)-bd_dom_sf"/>
</dbReference>
<proteinExistence type="inferred from homology"/>
<evidence type="ECO:0000313" key="5">
    <source>
        <dbReference type="EMBL" id="BDG61714.1"/>
    </source>
</evidence>
<feature type="domain" description="Pyrroline-5-carboxylate reductase dimerisation" evidence="4">
    <location>
        <begin position="158"/>
        <end position="259"/>
    </location>
</feature>
<evidence type="ECO:0000259" key="4">
    <source>
        <dbReference type="Pfam" id="PF14748"/>
    </source>
</evidence>
<accession>A0AA35GAV6</accession>
<feature type="domain" description="Pyrroline-5-carboxylate reductase catalytic N-terminal" evidence="3">
    <location>
        <begin position="3"/>
        <end position="92"/>
    </location>
</feature>
<dbReference type="InterPro" id="IPR029036">
    <property type="entry name" value="P5CR_dimer"/>
</dbReference>
<dbReference type="PIRSF" id="PIRSF000193">
    <property type="entry name" value="Pyrrol-5-carb_rd"/>
    <property type="match status" value="1"/>
</dbReference>
<sequence>MDVGFIGTGSMGSLLIRSLVRYGALRPGAVWAANRTPAKLERLASEVPGVHPAPAREVVRRCPLVFLCVKPGETGAALEEVGDDLTPDHLLVILSNMLPLEAVEARTAARVAKVIPSLAHQVGGGVALIMYGNRVRPADRQRLERLLAPIARPLVIREHQGRTAADITSCGPAFLACVLQAMARAAAEAQPDLPLPVAEALVRETALATARLLAEDGMTFDEVIARISVPGGITAEAVRLLAEQVPAAWEAVFRTTREVEEEKRRRLRL</sequence>
<dbReference type="PANTHER" id="PTHR11645">
    <property type="entry name" value="PYRROLINE-5-CARBOXYLATE REDUCTASE"/>
    <property type="match status" value="1"/>
</dbReference>
<dbReference type="GO" id="GO:0055129">
    <property type="term" value="P:L-proline biosynthetic process"/>
    <property type="evidence" value="ECO:0007669"/>
    <property type="project" value="TreeGrafter"/>
</dbReference>
<evidence type="ECO:0000313" key="6">
    <source>
        <dbReference type="Proteomes" id="UP001163687"/>
    </source>
</evidence>
<reference evidence="5" key="1">
    <citation type="submission" date="2022-03" db="EMBL/GenBank/DDBJ databases">
        <title>Complete genome sequence of Caldinitratiruptor microaerophilus.</title>
        <authorList>
            <person name="Mukaiyama R."/>
            <person name="Nishiyama T."/>
            <person name="Ueda K."/>
        </authorList>
    </citation>
    <scope>NUCLEOTIDE SEQUENCE</scope>
    <source>
        <strain evidence="5">JCM 16183</strain>
    </source>
</reference>
<dbReference type="SUPFAM" id="SSF51735">
    <property type="entry name" value="NAD(P)-binding Rossmann-fold domains"/>
    <property type="match status" value="1"/>
</dbReference>
<dbReference type="InterPro" id="IPR008927">
    <property type="entry name" value="6-PGluconate_DH-like_C_sf"/>
</dbReference>